<accession>A0A4Q7L3X9</accession>
<name>A0A4Q7L3X9_9PSEU</name>
<protein>
    <submittedName>
        <fullName evidence="1">Uncharacterized protein</fullName>
    </submittedName>
</protein>
<dbReference type="OrthoDB" id="3638057at2"/>
<organism evidence="1 2">
    <name type="scientific">Herbihabitans rhizosphaerae</name>
    <dbReference type="NCBI Taxonomy" id="1872711"/>
    <lineage>
        <taxon>Bacteria</taxon>
        <taxon>Bacillati</taxon>
        <taxon>Actinomycetota</taxon>
        <taxon>Actinomycetes</taxon>
        <taxon>Pseudonocardiales</taxon>
        <taxon>Pseudonocardiaceae</taxon>
        <taxon>Herbihabitans</taxon>
    </lineage>
</organism>
<dbReference type="AlphaFoldDB" id="A0A4Q7L3X9"/>
<dbReference type="RefSeq" id="WP_130343309.1">
    <property type="nucleotide sequence ID" value="NZ_SGWQ01000002.1"/>
</dbReference>
<dbReference type="EMBL" id="SGWQ01000002">
    <property type="protein sequence ID" value="RZS43470.1"/>
    <property type="molecule type" value="Genomic_DNA"/>
</dbReference>
<dbReference type="Proteomes" id="UP000294257">
    <property type="component" value="Unassembled WGS sequence"/>
</dbReference>
<gene>
    <name evidence="1" type="ORF">EV193_102450</name>
</gene>
<evidence type="ECO:0000313" key="2">
    <source>
        <dbReference type="Proteomes" id="UP000294257"/>
    </source>
</evidence>
<evidence type="ECO:0000313" key="1">
    <source>
        <dbReference type="EMBL" id="RZS43470.1"/>
    </source>
</evidence>
<reference evidence="1 2" key="1">
    <citation type="submission" date="2019-02" db="EMBL/GenBank/DDBJ databases">
        <title>Genomic Encyclopedia of Type Strains, Phase IV (KMG-IV): sequencing the most valuable type-strain genomes for metagenomic binning, comparative biology and taxonomic classification.</title>
        <authorList>
            <person name="Goeker M."/>
        </authorList>
    </citation>
    <scope>NUCLEOTIDE SEQUENCE [LARGE SCALE GENOMIC DNA]</scope>
    <source>
        <strain evidence="1 2">DSM 101727</strain>
    </source>
</reference>
<sequence length="391" mass="42823">MGTSYYDSHHWDWNGAKEDARRRERLARLPERFAAPGREVRLSAYRDSERVAWLQIAPDGRPLETRGLDRLQWTDGSPGDALAGLGARVIAETVLRLTIPAPHGPVLAEGTLGGDPVELSVDRFGLAKVIGAAAEELPLYDAAFAADPFDWARRLPRRMSGLRWRRVSEGPTPADESLVDWRVSGLDVQAQPYPASPPTFPHGLPDHVPSTVAAPGREVLISFHERGSTRWEVHVAADGRVLGADNAARFDHEPRGRDGRPIRFVDAPEDWAFALAVEYGRSEFWGRVQDVVRTSIPAPGESIAARIGRGTPEFLTLGVSPEGAVTLLGDASAAVGERLRWPAEVPGTGPLAFADDPVTWLRYAHTVLGDIERYRPAYDPIQVTVRPSTVD</sequence>
<comment type="caution">
    <text evidence="1">The sequence shown here is derived from an EMBL/GenBank/DDBJ whole genome shotgun (WGS) entry which is preliminary data.</text>
</comment>
<proteinExistence type="predicted"/>
<keyword evidence="2" id="KW-1185">Reference proteome</keyword>